<dbReference type="InterPro" id="IPR000421">
    <property type="entry name" value="FA58C"/>
</dbReference>
<feature type="domain" description="F5/8 type C" evidence="5">
    <location>
        <begin position="677"/>
        <end position="824"/>
    </location>
</feature>
<evidence type="ECO:0000313" key="7">
    <source>
        <dbReference type="Proteomes" id="UP000306192"/>
    </source>
</evidence>
<evidence type="ECO:0000256" key="1">
    <source>
        <dbReference type="ARBA" id="ARBA00004613"/>
    </source>
</evidence>
<evidence type="ECO:0000256" key="2">
    <source>
        <dbReference type="ARBA" id="ARBA00022525"/>
    </source>
</evidence>
<dbReference type="GO" id="GO:0030313">
    <property type="term" value="C:cell envelope"/>
    <property type="evidence" value="ECO:0007669"/>
    <property type="project" value="UniProtKB-SubCell"/>
</dbReference>
<dbReference type="PROSITE" id="PS50022">
    <property type="entry name" value="FA58C_3"/>
    <property type="match status" value="1"/>
</dbReference>
<accession>A0A4T2BVN9</accession>
<dbReference type="EMBL" id="QYRT01000019">
    <property type="protein sequence ID" value="TIH35587.1"/>
    <property type="molecule type" value="Genomic_DNA"/>
</dbReference>
<sequence length="1930" mass="199383">MATAVPLVSPISASDVTSTHPKLLASDAGFADIKSRISTDSTLNSWYPTLVYRANQMLSAPVLNYTVTSGRLLAVSESLVDRAYTLGFVWRMTGDSRYADRLWADLHAVSNFPDWNPSHFLDVAEMSQGYAIGYDWLYSYWTPAQLQEMSNGINAKSFAPALSQFSANASWVTTSTNWNLISNSGIGLAALAFSGALPGPTDAVLRDVSTSIGNGLSAYGPDGGYEEGISYWSYATGYLTTFTSALLSSTGKTYGILQAPGLSATGNFAVNLTGASGASFSYGDAYSNAPLTMPLLGLSRLYNDPSLVSRALTGSTGADQEEISARAMLWAVPQTAVTGQAAQSKPLDATFSNVGVTTMRSSWSDRNGTSIAMRASPNDSSSHANLDGGDFTLDSLGVNWATETGGTDQYDLPGYLDSKQTGQRWDYYRNRAEAQNTLVVNPNLSSGQSITANPSISISHSDSAGAAAIADLSGIYSGVSSWKRGISLFDSRQRVLVQDEVMSNTAVDAWWFMHTNADVAIASDGRSAVLTQNGQQLLARIASTDSSTFTYMSDAPLPVSPSPAGQQLPSTGKLAVHLTGNSSLTFAVDFTPLITGGATPALEPVVALSQWPTATSSSAQLASVTVDGGALSGFTPAVLAYSRGASSQDAPPVVAATAVAGATVTIAQASSVPGTATMTVSKSGLSTALYRIVFFVGAIPPVNVVATTAQSTVSNLVDGNIESQWNVNGDQSVVFDYGRSVTIKHVETFWPAIPTKGALFEIYGSNDNLTWATAFVGSNWVGNSTRTTFLNTPLKAYRYVKLAVHGDKQSSLNTVLSEFQAFSQNTVAENPPSSTPHATAAVGSTWNALNSGQSNTLGVTFAKSDGTNVSVSNDKISYQSADPSVAAIDSNGVVTGGIGGVTRVSASTVIAGDWVTATQPVTVTDPLAVSVAVGSDSYVIGGGSSANNYSSQNYMQVLSKPAYAAYEQNAFIGFSLNSVTASNVESARLVFTSWIDPADSTADLTAYAVNGAWSESTVTFNNQPAMEYRVGRTTIDSTEASRTMDVTDFIRQRSGSSISFGIRQDNPPGGFGPQIFIRGKGSAAPPRLEIRLRPAGAAPIPAPTVSTAYSTAANEGTISGSVSGAPSSIVAIDLGVSSRSQCPPVAFDAAALPTVLVQTDSSGVASFAATGTFPVGASIIATATSSGSRSVVSACKLVAQNPGAMSKVSVPVQSDSYVQGGSATSTNYGSLTYMQVLSKPDYPTYEQNAFLGFSLSGIDPARVQSATLVFNAWVGPASTTANIAGYAANGAWTESGITFANQPPMEFRVGTTGIDSTAQSRQMDVTDYVRQRAGQPATIAIRQDLPSGVIGPQIYVSSRESSTPAYIDVRLRPAGVAGVTPPSVTSAVSSPTNKGTVTGTVTGPANSSVIVSLGNSTRAQCPAVMIDATQLASVTVTTDSSGSASFSTTGTFAVGSWIIAAATAGTDRSAVSACVPVTQDPNATSTASIPVNADSFVMGGNGSASNFGSANYMQELSKPAYASFEQRAFVGFSLASLANADIVSATLVYNAWATTSGSSAILTSYAVNSAWSESTLTFNNQPPMDFRVGSTQVTSTEASTQTDVTDFVRSRLGTTASFGIREDNPPGGVGPSVLIRAQGSAAPAHLEIVIRAKNSVATAAPTISTAYSSASGAGSITGSVSGPPATDVVLNFVSSNRQQCAPSLFDGAALPATTVRTNSSGSASYSVAGNFAVGDFVLGTATVAGNRSAVSSCKQVAQDPTATAKTTVVTTADSFVVGGSSSDNNYGALSYMQVLSKPAYASYEQSSYVGFSLANVSAATVQSATLVFTSWVGPSDSTATLSAYAATGNWSENALTFNNQPTMTSVAGTVPIDSTEKSRQMDVTDFVRQMAGGYATLGFRQDAPPGGIGPQIFLRSRESSTPATLVILSK</sequence>
<dbReference type="Gene3D" id="1.50.10.100">
    <property type="entry name" value="Chondroitin AC/alginate lyase"/>
    <property type="match status" value="1"/>
</dbReference>
<dbReference type="GO" id="GO:0005576">
    <property type="term" value="C:extracellular region"/>
    <property type="evidence" value="ECO:0007669"/>
    <property type="project" value="UniProtKB-SubCell"/>
</dbReference>
<dbReference type="InterPro" id="IPR055372">
    <property type="entry name" value="CBM96"/>
</dbReference>
<protein>
    <submittedName>
        <fullName evidence="6">Discoidin domain-containing protein</fullName>
    </submittedName>
</protein>
<dbReference type="Pfam" id="PF24517">
    <property type="entry name" value="CBM96"/>
    <property type="match status" value="4"/>
</dbReference>
<evidence type="ECO:0000259" key="5">
    <source>
        <dbReference type="PROSITE" id="PS50022"/>
    </source>
</evidence>
<reference evidence="6 7" key="1">
    <citation type="journal article" date="2019" name="Microorganisms">
        <title>Systematic Affiliation and Genome Analysis of Subtercola vilae DB165(T) with Particular Emphasis on Cold Adaptation of an Isolate from a High-Altitude Cold Volcano Lake.</title>
        <authorList>
            <person name="Villalobos A.S."/>
            <person name="Wiese J."/>
            <person name="Imhoff J.F."/>
            <person name="Dorador C."/>
            <person name="Keller A."/>
            <person name="Hentschel U."/>
        </authorList>
    </citation>
    <scope>NUCLEOTIDE SEQUENCE [LARGE SCALE GENOMIC DNA]</scope>
    <source>
        <strain evidence="6 7">DB165</strain>
    </source>
</reference>
<name>A0A4T2BVN9_9MICO</name>
<comment type="caution">
    <text evidence="6">The sequence shown here is derived from an EMBL/GenBank/DDBJ whole genome shotgun (WGS) entry which is preliminary data.</text>
</comment>
<dbReference type="GO" id="GO:0016829">
    <property type="term" value="F:lyase activity"/>
    <property type="evidence" value="ECO:0007669"/>
    <property type="project" value="InterPro"/>
</dbReference>
<comment type="subcellular location">
    <subcellularLocation>
        <location evidence="1">Secreted</location>
    </subcellularLocation>
</comment>
<keyword evidence="3" id="KW-0732">Signal</keyword>
<dbReference type="Gene3D" id="2.60.120.260">
    <property type="entry name" value="Galactose-binding domain-like"/>
    <property type="match status" value="1"/>
</dbReference>
<keyword evidence="7" id="KW-1185">Reference proteome</keyword>
<dbReference type="SUPFAM" id="SSF48230">
    <property type="entry name" value="Chondroitin AC/alginate lyase"/>
    <property type="match status" value="1"/>
</dbReference>
<dbReference type="PANTHER" id="PTHR38045">
    <property type="entry name" value="CHROMOSOME 1, WHOLE GENOME SHOTGUN SEQUENCE"/>
    <property type="match status" value="1"/>
</dbReference>
<dbReference type="PANTHER" id="PTHR38045:SF1">
    <property type="entry name" value="HEPARINASE II_III-LIKE PROTEIN"/>
    <property type="match status" value="1"/>
</dbReference>
<dbReference type="Gene3D" id="2.70.98.70">
    <property type="match status" value="1"/>
</dbReference>
<dbReference type="NCBIfam" id="NF033679">
    <property type="entry name" value="DNRLRE_dom"/>
    <property type="match status" value="4"/>
</dbReference>
<dbReference type="Proteomes" id="UP000306192">
    <property type="component" value="Unassembled WGS sequence"/>
</dbReference>
<feature type="region of interest" description="Disordered" evidence="4">
    <location>
        <begin position="1380"/>
        <end position="1400"/>
    </location>
</feature>
<gene>
    <name evidence="6" type="ORF">D4765_11020</name>
</gene>
<evidence type="ECO:0000313" key="6">
    <source>
        <dbReference type="EMBL" id="TIH35587.1"/>
    </source>
</evidence>
<dbReference type="SUPFAM" id="SSF49785">
    <property type="entry name" value="Galactose-binding domain-like"/>
    <property type="match status" value="1"/>
</dbReference>
<organism evidence="6 7">
    <name type="scientific">Subtercola vilae</name>
    <dbReference type="NCBI Taxonomy" id="2056433"/>
    <lineage>
        <taxon>Bacteria</taxon>
        <taxon>Bacillati</taxon>
        <taxon>Actinomycetota</taxon>
        <taxon>Actinomycetes</taxon>
        <taxon>Micrococcales</taxon>
        <taxon>Microbacteriaceae</taxon>
        <taxon>Subtercola</taxon>
    </lineage>
</organism>
<evidence type="ECO:0000256" key="4">
    <source>
        <dbReference type="SAM" id="MobiDB-lite"/>
    </source>
</evidence>
<proteinExistence type="predicted"/>
<evidence type="ECO:0000256" key="3">
    <source>
        <dbReference type="ARBA" id="ARBA00022729"/>
    </source>
</evidence>
<dbReference type="InterPro" id="IPR008979">
    <property type="entry name" value="Galactose-bd-like_sf"/>
</dbReference>
<keyword evidence="2" id="KW-0964">Secreted</keyword>
<dbReference type="Pfam" id="PF00754">
    <property type="entry name" value="F5_F8_type_C"/>
    <property type="match status" value="1"/>
</dbReference>
<dbReference type="InterPro" id="IPR008929">
    <property type="entry name" value="Chondroitin_lyas"/>
</dbReference>